<dbReference type="EMBL" id="CADCUY010000319">
    <property type="protein sequence ID" value="CAA9413469.1"/>
    <property type="molecule type" value="Genomic_DNA"/>
</dbReference>
<accession>A0A6N3IXE8</accession>
<dbReference type="AlphaFoldDB" id="A0A6N3IXE8"/>
<proteinExistence type="predicted"/>
<gene>
    <name evidence="1" type="ORF">AVDCRST_MAG35-1567</name>
</gene>
<evidence type="ECO:0000313" key="1">
    <source>
        <dbReference type="EMBL" id="CAA9413469.1"/>
    </source>
</evidence>
<feature type="non-terminal residue" evidence="1">
    <location>
        <position position="1"/>
    </location>
</feature>
<sequence length="121" mass="12138">VARAGGDAALVDGLESHGLLPRAGAAGYPAECADVVAAAKVLGSFGIEPRHLRVLRTAAEREATLVEQVVTPLRRTQRAPGGAAATGAGPGRAGEVTAELASTLLRLHGSLLRLALDAADG</sequence>
<organism evidence="1">
    <name type="scientific">uncultured Quadrisphaera sp</name>
    <dbReference type="NCBI Taxonomy" id="904978"/>
    <lineage>
        <taxon>Bacteria</taxon>
        <taxon>Bacillati</taxon>
        <taxon>Actinomycetota</taxon>
        <taxon>Actinomycetes</taxon>
        <taxon>Kineosporiales</taxon>
        <taxon>Kineosporiaceae</taxon>
        <taxon>Quadrisphaera</taxon>
        <taxon>environmental samples</taxon>
    </lineage>
</organism>
<protein>
    <submittedName>
        <fullName evidence="1">Uncharacterized protein</fullName>
    </submittedName>
</protein>
<reference evidence="1" key="1">
    <citation type="submission" date="2020-02" db="EMBL/GenBank/DDBJ databases">
        <authorList>
            <person name="Meier V. D."/>
        </authorList>
    </citation>
    <scope>NUCLEOTIDE SEQUENCE</scope>
    <source>
        <strain evidence="1">AVDCRST_MAG35</strain>
    </source>
</reference>
<name>A0A6N3IXE8_9ACTN</name>